<feature type="transmembrane region" description="Helical" evidence="1">
    <location>
        <begin position="77"/>
        <end position="98"/>
    </location>
</feature>
<evidence type="ECO:0000259" key="2">
    <source>
        <dbReference type="Pfam" id="PF03015"/>
    </source>
</evidence>
<dbReference type="AlphaFoldDB" id="A0A7R9NZQ7"/>
<sequence>MVTSRNLVPTIGTLQLCTPIASEKNTESKKDPPILNYISSHKNPITWGEFMKHNENGLQRPSVHCIWYYFFALNKNYFMHMLYVYILQMVPAMILDIVSTTLGKTPILWKTYRKIHRFTGIISYFSMKEFKFDDNNVDSMWEKMGAKDRQLFDFNIATLFFFHAAIVLLLPSWNRDFHWFISSFHHWHPAGIHHQLGSGLPGAIPESVRPACKPT</sequence>
<organism evidence="3">
    <name type="scientific">Timema tahoe</name>
    <dbReference type="NCBI Taxonomy" id="61484"/>
    <lineage>
        <taxon>Eukaryota</taxon>
        <taxon>Metazoa</taxon>
        <taxon>Ecdysozoa</taxon>
        <taxon>Arthropoda</taxon>
        <taxon>Hexapoda</taxon>
        <taxon>Insecta</taxon>
        <taxon>Pterygota</taxon>
        <taxon>Neoptera</taxon>
        <taxon>Polyneoptera</taxon>
        <taxon>Phasmatodea</taxon>
        <taxon>Timematodea</taxon>
        <taxon>Timematoidea</taxon>
        <taxon>Timematidae</taxon>
        <taxon>Timema</taxon>
    </lineage>
</organism>
<keyword evidence="1" id="KW-0812">Transmembrane</keyword>
<dbReference type="EMBL" id="OE005618">
    <property type="protein sequence ID" value="CAD7462092.1"/>
    <property type="molecule type" value="Genomic_DNA"/>
</dbReference>
<keyword evidence="1" id="KW-0472">Membrane</keyword>
<dbReference type="GO" id="GO:0080019">
    <property type="term" value="F:alcohol-forming very long-chain fatty acyl-CoA reductase activity"/>
    <property type="evidence" value="ECO:0007669"/>
    <property type="project" value="InterPro"/>
</dbReference>
<gene>
    <name evidence="3" type="ORF">TTEB3V08_LOCUS9989</name>
</gene>
<dbReference type="InterPro" id="IPR033640">
    <property type="entry name" value="FAR_C"/>
</dbReference>
<evidence type="ECO:0000313" key="3">
    <source>
        <dbReference type="EMBL" id="CAD7462092.1"/>
    </source>
</evidence>
<proteinExistence type="predicted"/>
<feature type="domain" description="Fatty acyl-CoA reductase C-terminal" evidence="2">
    <location>
        <begin position="87"/>
        <end position="158"/>
    </location>
</feature>
<evidence type="ECO:0000256" key="1">
    <source>
        <dbReference type="SAM" id="Phobius"/>
    </source>
</evidence>
<dbReference type="GO" id="GO:0035336">
    <property type="term" value="P:long-chain fatty-acyl-CoA metabolic process"/>
    <property type="evidence" value="ECO:0007669"/>
    <property type="project" value="TreeGrafter"/>
</dbReference>
<reference evidence="3" key="1">
    <citation type="submission" date="2020-11" db="EMBL/GenBank/DDBJ databases">
        <authorList>
            <person name="Tran Van P."/>
        </authorList>
    </citation>
    <scope>NUCLEOTIDE SEQUENCE</scope>
</reference>
<name>A0A7R9NZQ7_9NEOP</name>
<keyword evidence="1" id="KW-1133">Transmembrane helix</keyword>
<dbReference type="Pfam" id="PF03015">
    <property type="entry name" value="Sterile"/>
    <property type="match status" value="1"/>
</dbReference>
<dbReference type="GO" id="GO:0005777">
    <property type="term" value="C:peroxisome"/>
    <property type="evidence" value="ECO:0007669"/>
    <property type="project" value="TreeGrafter"/>
</dbReference>
<dbReference type="InterPro" id="IPR026055">
    <property type="entry name" value="FAR"/>
</dbReference>
<protein>
    <recommendedName>
        <fullName evidence="2">Fatty acyl-CoA reductase C-terminal domain-containing protein</fullName>
    </recommendedName>
</protein>
<accession>A0A7R9NZQ7</accession>
<dbReference type="CDD" id="cd09071">
    <property type="entry name" value="FAR_C"/>
    <property type="match status" value="1"/>
</dbReference>
<dbReference type="PANTHER" id="PTHR11011">
    <property type="entry name" value="MALE STERILITY PROTEIN 2-RELATED"/>
    <property type="match status" value="1"/>
</dbReference>
<dbReference type="PANTHER" id="PTHR11011:SF60">
    <property type="entry name" value="FATTY ACYL-COA REDUCTASE-RELATED"/>
    <property type="match status" value="1"/>
</dbReference>
<feature type="transmembrane region" description="Helical" evidence="1">
    <location>
        <begin position="151"/>
        <end position="173"/>
    </location>
</feature>